<dbReference type="Pfam" id="PF03062">
    <property type="entry name" value="MBOAT"/>
    <property type="match status" value="1"/>
</dbReference>
<evidence type="ECO:0000256" key="4">
    <source>
        <dbReference type="ARBA" id="ARBA00010323"/>
    </source>
</evidence>
<comment type="pathway">
    <text evidence="3">Lipid metabolism; phospholipid metabolism.</text>
</comment>
<evidence type="ECO:0000256" key="11">
    <source>
        <dbReference type="ARBA" id="ARBA00023136"/>
    </source>
</evidence>
<evidence type="ECO:0000256" key="15">
    <source>
        <dbReference type="ARBA" id="ARBA00025707"/>
    </source>
</evidence>
<evidence type="ECO:0000256" key="6">
    <source>
        <dbReference type="ARBA" id="ARBA00022679"/>
    </source>
</evidence>
<feature type="transmembrane region" description="Helical" evidence="19">
    <location>
        <begin position="86"/>
        <end position="107"/>
    </location>
</feature>
<dbReference type="GO" id="GO:0005783">
    <property type="term" value="C:endoplasmic reticulum"/>
    <property type="evidence" value="ECO:0007669"/>
    <property type="project" value="UniProtKB-SubCell"/>
</dbReference>
<keyword evidence="11 19" id="KW-0472">Membrane</keyword>
<dbReference type="GO" id="GO:0071617">
    <property type="term" value="F:lysophospholipid acyltransferase activity"/>
    <property type="evidence" value="ECO:0007669"/>
    <property type="project" value="TreeGrafter"/>
</dbReference>
<feature type="transmembrane region" description="Helical" evidence="19">
    <location>
        <begin position="119"/>
        <end position="141"/>
    </location>
</feature>
<evidence type="ECO:0000256" key="7">
    <source>
        <dbReference type="ARBA" id="ARBA00022692"/>
    </source>
</evidence>
<dbReference type="EMBL" id="CALNXJ010000003">
    <property type="protein sequence ID" value="CAH3036052.1"/>
    <property type="molecule type" value="Genomic_DNA"/>
</dbReference>
<keyword evidence="12" id="KW-0594">Phospholipid biosynthesis</keyword>
<evidence type="ECO:0000256" key="19">
    <source>
        <dbReference type="SAM" id="Phobius"/>
    </source>
</evidence>
<dbReference type="InterPro" id="IPR049941">
    <property type="entry name" value="LPLAT_7/PORCN-like"/>
</dbReference>
<evidence type="ECO:0000256" key="8">
    <source>
        <dbReference type="ARBA" id="ARBA00022824"/>
    </source>
</evidence>
<dbReference type="InterPro" id="IPR004299">
    <property type="entry name" value="MBOAT_fam"/>
</dbReference>
<proteinExistence type="inferred from homology"/>
<dbReference type="EC" id="2.3.1.23" evidence="16"/>
<comment type="caution">
    <text evidence="20">The sequence shown here is derived from an EMBL/GenBank/DDBJ whole genome shotgun (WGS) entry which is preliminary data.</text>
</comment>
<keyword evidence="5" id="KW-0444">Lipid biosynthesis</keyword>
<feature type="transmembrane region" description="Helical" evidence="19">
    <location>
        <begin position="410"/>
        <end position="439"/>
    </location>
</feature>
<feature type="transmembrane region" description="Helical" evidence="19">
    <location>
        <begin position="500"/>
        <end position="523"/>
    </location>
</feature>
<comment type="pathway">
    <text evidence="15">Phospholipid metabolism.</text>
</comment>
<evidence type="ECO:0000256" key="2">
    <source>
        <dbReference type="ARBA" id="ARBA00004240"/>
    </source>
</evidence>
<comment type="similarity">
    <text evidence="4">Belongs to the membrane-bound acyltransferase family.</text>
</comment>
<protein>
    <recommendedName>
        <fullName evidence="18">Lysophospholipid acyltransferase 5</fullName>
        <ecNumber evidence="16">2.3.1.23</ecNumber>
        <ecNumber evidence="17">2.3.1.n6</ecNumber>
    </recommendedName>
</protein>
<keyword evidence="10" id="KW-0443">Lipid metabolism</keyword>
<dbReference type="GO" id="GO:0006656">
    <property type="term" value="P:phosphatidylcholine biosynthetic process"/>
    <property type="evidence" value="ECO:0007669"/>
    <property type="project" value="TreeGrafter"/>
</dbReference>
<feature type="transmembrane region" description="Helical" evidence="19">
    <location>
        <begin position="460"/>
        <end position="480"/>
    </location>
</feature>
<keyword evidence="21" id="KW-1185">Reference proteome</keyword>
<evidence type="ECO:0000256" key="13">
    <source>
        <dbReference type="ARBA" id="ARBA00023264"/>
    </source>
</evidence>
<comment type="subcellular location">
    <subcellularLocation>
        <location evidence="2">Endoplasmic reticulum</location>
    </subcellularLocation>
    <subcellularLocation>
        <location evidence="1">Membrane</location>
        <topology evidence="1">Multi-pass membrane protein</topology>
    </subcellularLocation>
</comment>
<evidence type="ECO:0000256" key="3">
    <source>
        <dbReference type="ARBA" id="ARBA00005074"/>
    </source>
</evidence>
<evidence type="ECO:0000256" key="12">
    <source>
        <dbReference type="ARBA" id="ARBA00023209"/>
    </source>
</evidence>
<reference evidence="20 21" key="1">
    <citation type="submission" date="2022-05" db="EMBL/GenBank/DDBJ databases">
        <authorList>
            <consortium name="Genoscope - CEA"/>
            <person name="William W."/>
        </authorList>
    </citation>
    <scope>NUCLEOTIDE SEQUENCE [LARGE SCALE GENOMIC DNA]</scope>
</reference>
<dbReference type="GO" id="GO:0030258">
    <property type="term" value="P:lipid modification"/>
    <property type="evidence" value="ECO:0007669"/>
    <property type="project" value="TreeGrafter"/>
</dbReference>
<keyword evidence="9 19" id="KW-1133">Transmembrane helix</keyword>
<gene>
    <name evidence="20" type="ORF">PMEA_00016622</name>
</gene>
<dbReference type="GO" id="GO:0047184">
    <property type="term" value="F:1-acylglycerophosphocholine O-acyltransferase activity"/>
    <property type="evidence" value="ECO:0007669"/>
    <property type="project" value="UniProtKB-EC"/>
</dbReference>
<dbReference type="PANTHER" id="PTHR13906">
    <property type="entry name" value="PORCUPINE"/>
    <property type="match status" value="1"/>
</dbReference>
<dbReference type="Proteomes" id="UP001159428">
    <property type="component" value="Unassembled WGS sequence"/>
</dbReference>
<keyword evidence="8" id="KW-0256">Endoplasmic reticulum</keyword>
<dbReference type="AlphaFoldDB" id="A0AAU9VU64"/>
<name>A0AAU9VU64_9CNID</name>
<keyword evidence="13" id="KW-1208">Phospholipid metabolism</keyword>
<keyword evidence="6" id="KW-0808">Transferase</keyword>
<evidence type="ECO:0000256" key="5">
    <source>
        <dbReference type="ARBA" id="ARBA00022516"/>
    </source>
</evidence>
<evidence type="ECO:0000313" key="21">
    <source>
        <dbReference type="Proteomes" id="UP001159428"/>
    </source>
</evidence>
<keyword evidence="14" id="KW-0012">Acyltransferase</keyword>
<organism evidence="20 21">
    <name type="scientific">Pocillopora meandrina</name>
    <dbReference type="NCBI Taxonomy" id="46732"/>
    <lineage>
        <taxon>Eukaryota</taxon>
        <taxon>Metazoa</taxon>
        <taxon>Cnidaria</taxon>
        <taxon>Anthozoa</taxon>
        <taxon>Hexacorallia</taxon>
        <taxon>Scleractinia</taxon>
        <taxon>Astrocoeniina</taxon>
        <taxon>Pocilloporidae</taxon>
        <taxon>Pocillopora</taxon>
    </lineage>
</organism>
<evidence type="ECO:0000256" key="17">
    <source>
        <dbReference type="ARBA" id="ARBA00038923"/>
    </source>
</evidence>
<sequence length="538" mass="61468">MLAIQPAARCDRVICHHRDHVMGNRSHSGRSSRVEVFPVLPPIHDIFLLPRFQAPGAIVDNINKMADCGGFGSIDVLVKASGFSDAALRLVIALFSAYPLAFIYQAFFYRTKPVLQHVYFTICGLSLALFCYGWCAVHSLITITSSYLLVHILGPSINMVIVMFLFNMGYLLSGYIYNASGGYDVNWTTPQCILCLKLISVAWDYYDGNQDQEKISADQKTTAIATPPTLLEMMGLSYFYGGFLVGPQFQTKGYLAFVNGTLMDKKDDDNGRVASGLKRMVLGILYLALYGALHAWFSETGLLSDAFQEYSFLAKVWYIVFYSRVTFMKYLAVWLLSEGSCIISGISYNGKTEDGVVKWDGLRNIRLSVYETMYLFQHCVDSFNINTNKWVLRYFFKRLRFLGNKNLSHFLSLMFLALWHGLFLGYFVCFFGEFVIMVMEKQVLSMCNTVTKKPLSEMPAYVKFPVISTCMFIVHFGLAYFMVPFNLLIVSRFHRVWSSIYYIVPVILVIWHSLYPIIIYPVFKKMTQDKKDRSKKEN</sequence>
<dbReference type="EC" id="2.3.1.n6" evidence="17"/>
<evidence type="ECO:0000256" key="14">
    <source>
        <dbReference type="ARBA" id="ARBA00023315"/>
    </source>
</evidence>
<dbReference type="PANTHER" id="PTHR13906:SF14">
    <property type="entry name" value="LYSOPHOSPHOLIPID ACYLTRANSFERASE 5"/>
    <property type="match status" value="1"/>
</dbReference>
<dbReference type="GO" id="GO:0016020">
    <property type="term" value="C:membrane"/>
    <property type="evidence" value="ECO:0007669"/>
    <property type="project" value="UniProtKB-SubCell"/>
</dbReference>
<feature type="transmembrane region" description="Helical" evidence="19">
    <location>
        <begin position="147"/>
        <end position="166"/>
    </location>
</feature>
<evidence type="ECO:0000256" key="10">
    <source>
        <dbReference type="ARBA" id="ARBA00023098"/>
    </source>
</evidence>
<evidence type="ECO:0000256" key="16">
    <source>
        <dbReference type="ARBA" id="ARBA00026120"/>
    </source>
</evidence>
<feature type="transmembrane region" description="Helical" evidence="19">
    <location>
        <begin position="280"/>
        <end position="297"/>
    </location>
</feature>
<evidence type="ECO:0000256" key="18">
    <source>
        <dbReference type="ARBA" id="ARBA00039721"/>
    </source>
</evidence>
<accession>A0AAU9VU64</accession>
<evidence type="ECO:0000313" key="20">
    <source>
        <dbReference type="EMBL" id="CAH3036052.1"/>
    </source>
</evidence>
<keyword evidence="7 19" id="KW-0812">Transmembrane</keyword>
<evidence type="ECO:0000256" key="1">
    <source>
        <dbReference type="ARBA" id="ARBA00004141"/>
    </source>
</evidence>
<evidence type="ECO:0000256" key="9">
    <source>
        <dbReference type="ARBA" id="ARBA00022989"/>
    </source>
</evidence>